<feature type="domain" description="Phosphatidate phosphatase APP1 catalytic" evidence="2">
    <location>
        <begin position="40"/>
        <end position="129"/>
    </location>
</feature>
<evidence type="ECO:0000256" key="1">
    <source>
        <dbReference type="SAM" id="MobiDB-lite"/>
    </source>
</evidence>
<feature type="compositionally biased region" description="Polar residues" evidence="1">
    <location>
        <begin position="324"/>
        <end position="335"/>
    </location>
</feature>
<accession>A0A813HCE5</accession>
<dbReference type="InterPro" id="IPR019236">
    <property type="entry name" value="APP1_cat"/>
</dbReference>
<dbReference type="GO" id="GO:0008195">
    <property type="term" value="F:phosphatidate phosphatase activity"/>
    <property type="evidence" value="ECO:0007669"/>
    <property type="project" value="InterPro"/>
</dbReference>
<comment type="caution">
    <text evidence="3">The sequence shown here is derived from an EMBL/GenBank/DDBJ whole genome shotgun (WGS) entry which is preliminary data.</text>
</comment>
<name>A0A813HCE5_POLGL</name>
<evidence type="ECO:0000313" key="3">
    <source>
        <dbReference type="EMBL" id="CAE8635343.1"/>
    </source>
</evidence>
<dbReference type="AlphaFoldDB" id="A0A813HCE5"/>
<evidence type="ECO:0000313" key="4">
    <source>
        <dbReference type="Proteomes" id="UP000654075"/>
    </source>
</evidence>
<dbReference type="Pfam" id="PF09949">
    <property type="entry name" value="APP1_cat"/>
    <property type="match status" value="1"/>
</dbReference>
<dbReference type="Proteomes" id="UP000654075">
    <property type="component" value="Unassembled WGS sequence"/>
</dbReference>
<gene>
    <name evidence="3" type="ORF">PGLA1383_LOCUS50938</name>
</gene>
<proteinExistence type="predicted"/>
<feature type="region of interest" description="Disordered" evidence="1">
    <location>
        <begin position="270"/>
        <end position="335"/>
    </location>
</feature>
<evidence type="ECO:0000259" key="2">
    <source>
        <dbReference type="Pfam" id="PF09949"/>
    </source>
</evidence>
<dbReference type="PANTHER" id="PTHR40861">
    <property type="entry name" value="DUF2183 DOMAIN-CONTAINING PROTEIN"/>
    <property type="match status" value="1"/>
</dbReference>
<reference evidence="3" key="1">
    <citation type="submission" date="2021-02" db="EMBL/GenBank/DDBJ databases">
        <authorList>
            <person name="Dougan E. K."/>
            <person name="Rhodes N."/>
            <person name="Thang M."/>
            <person name="Chan C."/>
        </authorList>
    </citation>
    <scope>NUCLEOTIDE SEQUENCE</scope>
</reference>
<feature type="non-terminal residue" evidence="3">
    <location>
        <position position="426"/>
    </location>
</feature>
<keyword evidence="4" id="KW-1185">Reference proteome</keyword>
<feature type="region of interest" description="Disordered" evidence="1">
    <location>
        <begin position="347"/>
        <end position="376"/>
    </location>
</feature>
<protein>
    <recommendedName>
        <fullName evidence="2">Phosphatidate phosphatase APP1 catalytic domain-containing protein</fullName>
    </recommendedName>
</protein>
<feature type="non-terminal residue" evidence="3">
    <location>
        <position position="1"/>
    </location>
</feature>
<sequence>VTAFYRELQGGAGVGQLVALSARPHIVGSVVETGIFKKFQKLIEENGLHTMPALLTGSVDSGGKFLLSGGDEDGMRALAKKKFKNFEEYIALYPEFRIVFIGDNGQADYAVGQMMCQRYPHNVEQVWIHEVQPQIETWGYEPDSDAPVAFVEDYIMAAADAATRPVPLVSKEGLKRIVIQAVQDFNKITGWSENCREAEVERLNQSILRACAVLRALDVDDAEVELIDAETHSQLALPNILATITPTADQSGGRSFFGMARGLAQGKLAVPVKPNSASPVPESPLTGSHGAECGTQTEEAESLSPSRARSPEVGPQVGPAVDAASSSEAHSTGRSKSIFGLARGLVGGASKSPQRQLEAHPHEAAQSATATDLTPLPCPRLPTVELPPLASSREALWPPAAEVLEISGAPTSGAVGSGISFLGLAR</sequence>
<dbReference type="EMBL" id="CAJNNV010031271">
    <property type="protein sequence ID" value="CAE8635343.1"/>
    <property type="molecule type" value="Genomic_DNA"/>
</dbReference>
<organism evidence="3 4">
    <name type="scientific">Polarella glacialis</name>
    <name type="common">Dinoflagellate</name>
    <dbReference type="NCBI Taxonomy" id="89957"/>
    <lineage>
        <taxon>Eukaryota</taxon>
        <taxon>Sar</taxon>
        <taxon>Alveolata</taxon>
        <taxon>Dinophyceae</taxon>
        <taxon>Suessiales</taxon>
        <taxon>Suessiaceae</taxon>
        <taxon>Polarella</taxon>
    </lineage>
</organism>
<dbReference type="PANTHER" id="PTHR40861:SF1">
    <property type="entry name" value="PHOSPHATIDATE PHOSPHATASE APP1 CATALYTIC DOMAIN-CONTAINING PROTEIN"/>
    <property type="match status" value="1"/>
</dbReference>
<dbReference type="OrthoDB" id="191535at2759"/>